<dbReference type="InterPro" id="IPR011009">
    <property type="entry name" value="Kinase-like_dom_sf"/>
</dbReference>
<dbReference type="GO" id="GO:0005524">
    <property type="term" value="F:ATP binding"/>
    <property type="evidence" value="ECO:0007669"/>
    <property type="project" value="UniProtKB-UniRule"/>
</dbReference>
<dbReference type="FunFam" id="1.10.510.10:FF:000021">
    <property type="entry name" value="Serine/threonine protein kinase"/>
    <property type="match status" value="1"/>
</dbReference>
<sequence length="412" mass="44337">MPRAAAPPQRLRPGARLVSGGLVVGRLLGQGGMGEVYEAEHPALGRRFALKVLHRDLHDCPDSAARLADEAHLLGRIRHPGVVQVIDLGMTGDGRPYFVMELLSGRDLSIALARRGAFPPAEALALVAQLLATLDAVHAAGIVHRDIKLDNLLLDDRGALKLVDFGVARSARRPSRSRTAAGAVVGTPRTMAPEQCIPGSAVDARTDLYAVGLVLYELVAGRGPFDDLCEHPLALRFAHCDREPHPPSRFAPQPVPLPVEALILRALEKDPAHRFQSAREMAAAVHAAQEHLDGATPRTVPPAHPTDLCAPWIDLSTVEDEPGPPSLHTTRRNNPRSSTWSLRGRRTLPLSTRLSPCASRQITTRPPRLRRRSSPAFALGVCALLAALLALALTLGTREVTPIDGSRHATVR</sequence>
<dbReference type="AlphaFoldDB" id="A0A017T6B3"/>
<feature type="transmembrane region" description="Helical" evidence="9">
    <location>
        <begin position="376"/>
        <end position="396"/>
    </location>
</feature>
<evidence type="ECO:0000259" key="10">
    <source>
        <dbReference type="PROSITE" id="PS50011"/>
    </source>
</evidence>
<evidence type="ECO:0000256" key="1">
    <source>
        <dbReference type="ARBA" id="ARBA00012513"/>
    </source>
</evidence>
<keyword evidence="6 7" id="KW-0067">ATP-binding</keyword>
<dbReference type="SUPFAM" id="SSF56112">
    <property type="entry name" value="Protein kinase-like (PK-like)"/>
    <property type="match status" value="1"/>
</dbReference>
<reference evidence="11 12" key="1">
    <citation type="submission" date="2013-05" db="EMBL/GenBank/DDBJ databases">
        <title>Genome assembly of Chondromyces apiculatus DSM 436.</title>
        <authorList>
            <person name="Sharma G."/>
            <person name="Khatri I."/>
            <person name="Kaur C."/>
            <person name="Mayilraj S."/>
            <person name="Subramanian S."/>
        </authorList>
    </citation>
    <scope>NUCLEOTIDE SEQUENCE [LARGE SCALE GENOMIC DNA]</scope>
    <source>
        <strain evidence="11 12">DSM 436</strain>
    </source>
</reference>
<dbReference type="GO" id="GO:0004674">
    <property type="term" value="F:protein serine/threonine kinase activity"/>
    <property type="evidence" value="ECO:0007669"/>
    <property type="project" value="UniProtKB-KW"/>
</dbReference>
<gene>
    <name evidence="11" type="ORF">CAP_4245</name>
</gene>
<keyword evidence="3" id="KW-0808">Transferase</keyword>
<evidence type="ECO:0000256" key="5">
    <source>
        <dbReference type="ARBA" id="ARBA00022777"/>
    </source>
</evidence>
<proteinExistence type="predicted"/>
<evidence type="ECO:0000313" key="12">
    <source>
        <dbReference type="Proteomes" id="UP000019678"/>
    </source>
</evidence>
<dbReference type="SMART" id="SM00220">
    <property type="entry name" value="S_TKc"/>
    <property type="match status" value="1"/>
</dbReference>
<dbReference type="EMBL" id="ASRX01000030">
    <property type="protein sequence ID" value="EYF04769.1"/>
    <property type="molecule type" value="Genomic_DNA"/>
</dbReference>
<keyword evidence="4 7" id="KW-0547">Nucleotide-binding</keyword>
<dbReference type="InterPro" id="IPR008271">
    <property type="entry name" value="Ser/Thr_kinase_AS"/>
</dbReference>
<dbReference type="Proteomes" id="UP000019678">
    <property type="component" value="Unassembled WGS sequence"/>
</dbReference>
<keyword evidence="9" id="KW-1133">Transmembrane helix</keyword>
<accession>A0A017T6B3</accession>
<evidence type="ECO:0000256" key="6">
    <source>
        <dbReference type="ARBA" id="ARBA00022840"/>
    </source>
</evidence>
<keyword evidence="5" id="KW-0418">Kinase</keyword>
<dbReference type="CDD" id="cd14014">
    <property type="entry name" value="STKc_PknB_like"/>
    <property type="match status" value="1"/>
</dbReference>
<evidence type="ECO:0000256" key="9">
    <source>
        <dbReference type="SAM" id="Phobius"/>
    </source>
</evidence>
<dbReference type="PANTHER" id="PTHR43289">
    <property type="entry name" value="MITOGEN-ACTIVATED PROTEIN KINASE KINASE KINASE 20-RELATED"/>
    <property type="match status" value="1"/>
</dbReference>
<keyword evidence="9" id="KW-0812">Transmembrane</keyword>
<evidence type="ECO:0000256" key="3">
    <source>
        <dbReference type="ARBA" id="ARBA00022679"/>
    </source>
</evidence>
<dbReference type="Pfam" id="PF00069">
    <property type="entry name" value="Pkinase"/>
    <property type="match status" value="1"/>
</dbReference>
<evidence type="ECO:0000256" key="2">
    <source>
        <dbReference type="ARBA" id="ARBA00022527"/>
    </source>
</evidence>
<keyword evidence="12" id="KW-1185">Reference proteome</keyword>
<keyword evidence="2" id="KW-0723">Serine/threonine-protein kinase</keyword>
<dbReference type="eggNOG" id="COG0515">
    <property type="taxonomic scope" value="Bacteria"/>
</dbReference>
<feature type="binding site" evidence="7">
    <location>
        <position position="51"/>
    </location>
    <ligand>
        <name>ATP</name>
        <dbReference type="ChEBI" id="CHEBI:30616"/>
    </ligand>
</feature>
<dbReference type="EC" id="2.7.11.1" evidence="1"/>
<feature type="domain" description="Protein kinase" evidence="10">
    <location>
        <begin position="22"/>
        <end position="289"/>
    </location>
</feature>
<dbReference type="PROSITE" id="PS00108">
    <property type="entry name" value="PROTEIN_KINASE_ST"/>
    <property type="match status" value="1"/>
</dbReference>
<dbReference type="InterPro" id="IPR000719">
    <property type="entry name" value="Prot_kinase_dom"/>
</dbReference>
<evidence type="ECO:0000256" key="4">
    <source>
        <dbReference type="ARBA" id="ARBA00022741"/>
    </source>
</evidence>
<comment type="caution">
    <text evidence="11">The sequence shown here is derived from an EMBL/GenBank/DDBJ whole genome shotgun (WGS) entry which is preliminary data.</text>
</comment>
<dbReference type="PROSITE" id="PS50011">
    <property type="entry name" value="PROTEIN_KINASE_DOM"/>
    <property type="match status" value="1"/>
</dbReference>
<feature type="region of interest" description="Disordered" evidence="8">
    <location>
        <begin position="319"/>
        <end position="345"/>
    </location>
</feature>
<dbReference type="PANTHER" id="PTHR43289:SF34">
    <property type="entry name" value="SERINE_THREONINE-PROTEIN KINASE YBDM-RELATED"/>
    <property type="match status" value="1"/>
</dbReference>
<evidence type="ECO:0000256" key="7">
    <source>
        <dbReference type="PROSITE-ProRule" id="PRU10141"/>
    </source>
</evidence>
<dbReference type="Gene3D" id="1.10.510.10">
    <property type="entry name" value="Transferase(Phosphotransferase) domain 1"/>
    <property type="match status" value="1"/>
</dbReference>
<evidence type="ECO:0000313" key="11">
    <source>
        <dbReference type="EMBL" id="EYF04769.1"/>
    </source>
</evidence>
<dbReference type="PROSITE" id="PS00107">
    <property type="entry name" value="PROTEIN_KINASE_ATP"/>
    <property type="match status" value="1"/>
</dbReference>
<dbReference type="STRING" id="1192034.CAP_4245"/>
<evidence type="ECO:0000256" key="8">
    <source>
        <dbReference type="SAM" id="MobiDB-lite"/>
    </source>
</evidence>
<keyword evidence="9" id="KW-0472">Membrane</keyword>
<organism evidence="11 12">
    <name type="scientific">Chondromyces apiculatus DSM 436</name>
    <dbReference type="NCBI Taxonomy" id="1192034"/>
    <lineage>
        <taxon>Bacteria</taxon>
        <taxon>Pseudomonadati</taxon>
        <taxon>Myxococcota</taxon>
        <taxon>Polyangia</taxon>
        <taxon>Polyangiales</taxon>
        <taxon>Polyangiaceae</taxon>
        <taxon>Chondromyces</taxon>
    </lineage>
</organism>
<dbReference type="Gene3D" id="3.30.200.20">
    <property type="entry name" value="Phosphorylase Kinase, domain 1"/>
    <property type="match status" value="1"/>
</dbReference>
<protein>
    <recommendedName>
        <fullName evidence="1">non-specific serine/threonine protein kinase</fullName>
        <ecNumber evidence="1">2.7.11.1</ecNumber>
    </recommendedName>
</protein>
<dbReference type="InterPro" id="IPR017441">
    <property type="entry name" value="Protein_kinase_ATP_BS"/>
</dbReference>
<name>A0A017T6B3_9BACT</name>